<dbReference type="AlphaFoldDB" id="A0A4Y1MQY6"/>
<sequence length="245" mass="26066">MVATRKLSGQSIERAGFMPTICFASSKGGCGKSTSAVVLATQIARRGALVTLIDADPNRPLCAWSKRPGKPEGLAIIPDVTEATIIDEIERAAETTPFVVVDLEGTASMTVAYAISRADLVLVPVQGSQLDAAEAVKAIRLIRQQEKAFGRRIAYAVLLTRTSAAIKPRTLQHIRREMEAAGVPIFQTQMHEREAFRAIFSFGGSVEDLQSGQVGGLESAVANARAFAAEVVSTLRNGSAKEKAA</sequence>
<dbReference type="PANTHER" id="PTHR13696:SF96">
    <property type="entry name" value="COBQ_COBB_MIND_PARA NUCLEOTIDE BINDING DOMAIN-CONTAINING PROTEIN"/>
    <property type="match status" value="1"/>
</dbReference>
<evidence type="ECO:0000313" key="1">
    <source>
        <dbReference type="EMBL" id="AWV20090.1"/>
    </source>
</evidence>
<proteinExistence type="predicted"/>
<keyword evidence="1" id="KW-0614">Plasmid</keyword>
<name>A0A4Y1MQY6_9PROT</name>
<geneLocation type="plasmid" evidence="1">
    <name>p4-AD2</name>
</geneLocation>
<dbReference type="EMBL" id="CP025185">
    <property type="protein sequence ID" value="AWV20090.1"/>
    <property type="molecule type" value="Genomic_DNA"/>
</dbReference>
<organism evidence="1">
    <name type="scientific">Roseomonas mucosa</name>
    <dbReference type="NCBI Taxonomy" id="207340"/>
    <lineage>
        <taxon>Bacteria</taxon>
        <taxon>Pseudomonadati</taxon>
        <taxon>Pseudomonadota</taxon>
        <taxon>Alphaproteobacteria</taxon>
        <taxon>Acetobacterales</taxon>
        <taxon>Roseomonadaceae</taxon>
        <taxon>Roseomonas</taxon>
    </lineage>
</organism>
<dbReference type="InterPro" id="IPR050678">
    <property type="entry name" value="DNA_Partitioning_ATPase"/>
</dbReference>
<dbReference type="InterPro" id="IPR027417">
    <property type="entry name" value="P-loop_NTPase"/>
</dbReference>
<dbReference type="InterPro" id="IPR009744">
    <property type="entry name" value="VirC1"/>
</dbReference>
<protein>
    <submittedName>
        <fullName evidence="1">ParA protein</fullName>
    </submittedName>
</protein>
<dbReference type="PANTHER" id="PTHR13696">
    <property type="entry name" value="P-LOOP CONTAINING NUCLEOSIDE TRIPHOSPHATE HYDROLASE"/>
    <property type="match status" value="1"/>
</dbReference>
<reference evidence="1" key="1">
    <citation type="submission" date="2017-12" db="EMBL/GenBank/DDBJ databases">
        <authorList>
            <person name="Martens C."/>
            <person name="Dahlstrom E."/>
            <person name="Barbian K."/>
            <person name="Sykora L."/>
            <person name="Ricklefs S."/>
            <person name="Bruno D."/>
            <person name="Anzick I."/>
            <person name="Myles I."/>
            <person name="Datta S.K."/>
        </authorList>
    </citation>
    <scope>NUCLEOTIDE SEQUENCE</scope>
    <source>
        <strain evidence="1">AD2</strain>
        <plasmid evidence="1">p4-AD2</plasmid>
    </source>
</reference>
<dbReference type="CDD" id="cd02042">
    <property type="entry name" value="ParAB_family"/>
    <property type="match status" value="1"/>
</dbReference>
<dbReference type="SUPFAM" id="SSF52540">
    <property type="entry name" value="P-loop containing nucleoside triphosphate hydrolases"/>
    <property type="match status" value="1"/>
</dbReference>
<gene>
    <name evidence="1" type="ORF">RADP37_04794</name>
</gene>
<accession>A0A4Y1MQY6</accession>
<dbReference type="Gene3D" id="3.40.50.300">
    <property type="entry name" value="P-loop containing nucleotide triphosphate hydrolases"/>
    <property type="match status" value="1"/>
</dbReference>
<dbReference type="PIRSF" id="PIRSF009320">
    <property type="entry name" value="Nuc_binding_HP_1000"/>
    <property type="match status" value="1"/>
</dbReference>
<dbReference type="Pfam" id="PF07015">
    <property type="entry name" value="VirC1"/>
    <property type="match status" value="1"/>
</dbReference>